<proteinExistence type="inferred from homology"/>
<evidence type="ECO:0000256" key="10">
    <source>
        <dbReference type="NCBIfam" id="TIGR01397"/>
    </source>
</evidence>
<dbReference type="GO" id="GO:0050918">
    <property type="term" value="P:positive chemotaxis"/>
    <property type="evidence" value="ECO:0007669"/>
    <property type="project" value="TreeGrafter"/>
</dbReference>
<keyword evidence="12" id="KW-0966">Cell projection</keyword>
<dbReference type="SUPFAM" id="SSF101801">
    <property type="entry name" value="Surface presentation of antigens (SPOA)"/>
    <property type="match status" value="1"/>
</dbReference>
<dbReference type="GO" id="GO:0071978">
    <property type="term" value="P:bacterial-type flagellum-dependent swarming motility"/>
    <property type="evidence" value="ECO:0007669"/>
    <property type="project" value="TreeGrafter"/>
</dbReference>
<evidence type="ECO:0000256" key="3">
    <source>
        <dbReference type="ARBA" id="ARBA00011049"/>
    </source>
</evidence>
<evidence type="ECO:0000259" key="11">
    <source>
        <dbReference type="Pfam" id="PF01052"/>
    </source>
</evidence>
<comment type="similarity">
    <text evidence="3">Belongs to the FliM family.</text>
</comment>
<evidence type="ECO:0000256" key="2">
    <source>
        <dbReference type="ARBA" id="ARBA00004202"/>
    </source>
</evidence>
<dbReference type="KEGG" id="bhu:bhn_I1429"/>
<dbReference type="GO" id="GO:0003774">
    <property type="term" value="F:cytoskeletal motor activity"/>
    <property type="evidence" value="ECO:0007669"/>
    <property type="project" value="InterPro"/>
</dbReference>
<protein>
    <recommendedName>
        <fullName evidence="4 10">Flagellar motor switch protein FliM</fullName>
    </recommendedName>
</protein>
<gene>
    <name evidence="12" type="ORF">bhn_I1429</name>
</gene>
<dbReference type="PRINTS" id="PR00955">
    <property type="entry name" value="FLGMOTORFLIM"/>
</dbReference>
<dbReference type="InterPro" id="IPR001543">
    <property type="entry name" value="FliN-like_C"/>
</dbReference>
<evidence type="ECO:0000256" key="6">
    <source>
        <dbReference type="ARBA" id="ARBA00022500"/>
    </source>
</evidence>
<evidence type="ECO:0000256" key="1">
    <source>
        <dbReference type="ARBA" id="ARBA00004117"/>
    </source>
</evidence>
<accession>A0A1D9P1T3</accession>
<dbReference type="GO" id="GO:0005886">
    <property type="term" value="C:plasma membrane"/>
    <property type="evidence" value="ECO:0007669"/>
    <property type="project" value="UniProtKB-SubCell"/>
</dbReference>
<evidence type="ECO:0000256" key="5">
    <source>
        <dbReference type="ARBA" id="ARBA00022475"/>
    </source>
</evidence>
<evidence type="ECO:0000256" key="9">
    <source>
        <dbReference type="ARBA" id="ARBA00023143"/>
    </source>
</evidence>
<dbReference type="NCBIfam" id="TIGR01397">
    <property type="entry name" value="fliM_switch"/>
    <property type="match status" value="1"/>
</dbReference>
<dbReference type="InterPro" id="IPR001689">
    <property type="entry name" value="Flag_FliM"/>
</dbReference>
<keyword evidence="7" id="KW-0283">Flagellar rotation</keyword>
<dbReference type="Gene3D" id="3.40.1550.10">
    <property type="entry name" value="CheC-like"/>
    <property type="match status" value="1"/>
</dbReference>
<keyword evidence="5" id="KW-1003">Cell membrane</keyword>
<keyword evidence="8" id="KW-0472">Membrane</keyword>
<dbReference type="PANTHER" id="PTHR30034:SF6">
    <property type="entry name" value="YOP PROTEINS TRANSLOCATION PROTEIN Q"/>
    <property type="match status" value="1"/>
</dbReference>
<dbReference type="Pfam" id="PF01052">
    <property type="entry name" value="FliMN_C"/>
    <property type="match status" value="1"/>
</dbReference>
<dbReference type="PANTHER" id="PTHR30034">
    <property type="entry name" value="FLAGELLAR MOTOR SWITCH PROTEIN FLIM"/>
    <property type="match status" value="1"/>
</dbReference>
<dbReference type="SUPFAM" id="SSF103039">
    <property type="entry name" value="CheC-like"/>
    <property type="match status" value="1"/>
</dbReference>
<dbReference type="AlphaFoldDB" id="A0A1D9P1T3"/>
<evidence type="ECO:0000256" key="8">
    <source>
        <dbReference type="ARBA" id="ARBA00023136"/>
    </source>
</evidence>
<comment type="subcellular location">
    <subcellularLocation>
        <location evidence="1">Bacterial flagellum basal body</location>
    </subcellularLocation>
    <subcellularLocation>
        <location evidence="2">Cell membrane</location>
        <topology evidence="2">Peripheral membrane protein</topology>
    </subcellularLocation>
</comment>
<dbReference type="Proteomes" id="UP000179284">
    <property type="component" value="Chromosome I"/>
</dbReference>
<reference evidence="13" key="1">
    <citation type="submission" date="2016-10" db="EMBL/GenBank/DDBJ databases">
        <title>The complete genome sequence of the rumen bacterium Butyrivibrio hungatei MB2003.</title>
        <authorList>
            <person name="Palevich N."/>
            <person name="Kelly W.J."/>
            <person name="Leahy S.C."/>
            <person name="Altermann E."/>
            <person name="Rakonjac J."/>
            <person name="Attwood G.T."/>
        </authorList>
    </citation>
    <scope>NUCLEOTIDE SEQUENCE [LARGE SCALE GENOMIC DNA]</scope>
    <source>
        <strain evidence="13">MB2003</strain>
    </source>
</reference>
<dbReference type="GO" id="GO:0009425">
    <property type="term" value="C:bacterial-type flagellum basal body"/>
    <property type="evidence" value="ECO:0007669"/>
    <property type="project" value="UniProtKB-SubCell"/>
</dbReference>
<evidence type="ECO:0000256" key="4">
    <source>
        <dbReference type="ARBA" id="ARBA00021898"/>
    </source>
</evidence>
<evidence type="ECO:0000256" key="7">
    <source>
        <dbReference type="ARBA" id="ARBA00022779"/>
    </source>
</evidence>
<evidence type="ECO:0000313" key="13">
    <source>
        <dbReference type="Proteomes" id="UP000179284"/>
    </source>
</evidence>
<sequence length="327" mass="36888">MSEVLSQSEIDGLLAALSSGELDVDQMQAADEKKVKDYDFKRPAKFSKEHLRTLEMIYEHYGRLLSTTLPLYLRKNVTVSVANSETVTYSEFSNALSNPVILGVISFLPLQGNIILELQANIGFSFIDRMLGGEGGTLDKPRPFTDIEMPLIEKLVTICMQLMVEPWQNVVSINPVMERIETNPQFAQVISPTDMIAIVTLNIKIGDTEGLMNVCLPYFTLESVMDKLNTKFWFSTMQKNNDEDYEETLETMVRHVDVPVKAILGKCNVSVNDFVHLQAGDIIRLDNRVNTDMQVYVGNLFKFTALPGTAKEKYAVRITSVVREEEE</sequence>
<organism evidence="12 13">
    <name type="scientific">Butyrivibrio hungatei</name>
    <dbReference type="NCBI Taxonomy" id="185008"/>
    <lineage>
        <taxon>Bacteria</taxon>
        <taxon>Bacillati</taxon>
        <taxon>Bacillota</taxon>
        <taxon>Clostridia</taxon>
        <taxon>Lachnospirales</taxon>
        <taxon>Lachnospiraceae</taxon>
        <taxon>Butyrivibrio</taxon>
    </lineage>
</organism>
<dbReference type="OrthoDB" id="9806941at2"/>
<dbReference type="InterPro" id="IPR036429">
    <property type="entry name" value="SpoA-like_sf"/>
</dbReference>
<evidence type="ECO:0000313" key="12">
    <source>
        <dbReference type="EMBL" id="AOZ96462.1"/>
    </source>
</evidence>
<dbReference type="InterPro" id="IPR028976">
    <property type="entry name" value="CheC-like_sf"/>
</dbReference>
<keyword evidence="13" id="KW-1185">Reference proteome</keyword>
<keyword evidence="12" id="KW-0969">Cilium</keyword>
<keyword evidence="12" id="KW-0282">Flagellum</keyword>
<keyword evidence="9" id="KW-0975">Bacterial flagellum</keyword>
<dbReference type="CDD" id="cd17908">
    <property type="entry name" value="FliM"/>
    <property type="match status" value="1"/>
</dbReference>
<dbReference type="Gene3D" id="2.30.330.10">
    <property type="entry name" value="SpoA-like"/>
    <property type="match status" value="1"/>
</dbReference>
<dbReference type="PIRSF" id="PIRSF002888">
    <property type="entry name" value="FliM"/>
    <property type="match status" value="1"/>
</dbReference>
<dbReference type="RefSeq" id="WP_071176151.1">
    <property type="nucleotide sequence ID" value="NZ_CP017831.1"/>
</dbReference>
<name>A0A1D9P1T3_9FIRM</name>
<feature type="domain" description="Flagellar motor switch protein FliN-like C-terminal" evidence="11">
    <location>
        <begin position="253"/>
        <end position="322"/>
    </location>
</feature>
<dbReference type="EMBL" id="CP017831">
    <property type="protein sequence ID" value="AOZ96462.1"/>
    <property type="molecule type" value="Genomic_DNA"/>
</dbReference>
<dbReference type="Pfam" id="PF02154">
    <property type="entry name" value="FliM"/>
    <property type="match status" value="1"/>
</dbReference>
<keyword evidence="6" id="KW-0145">Chemotaxis</keyword>